<feature type="region of interest" description="Disordered" evidence="1">
    <location>
        <begin position="41"/>
        <end position="72"/>
    </location>
</feature>
<dbReference type="AlphaFoldDB" id="A0A0E9TFM1"/>
<organism evidence="2">
    <name type="scientific">Anguilla anguilla</name>
    <name type="common">European freshwater eel</name>
    <name type="synonym">Muraena anguilla</name>
    <dbReference type="NCBI Taxonomy" id="7936"/>
    <lineage>
        <taxon>Eukaryota</taxon>
        <taxon>Metazoa</taxon>
        <taxon>Chordata</taxon>
        <taxon>Craniata</taxon>
        <taxon>Vertebrata</taxon>
        <taxon>Euteleostomi</taxon>
        <taxon>Actinopterygii</taxon>
        <taxon>Neopterygii</taxon>
        <taxon>Teleostei</taxon>
        <taxon>Anguilliformes</taxon>
        <taxon>Anguillidae</taxon>
        <taxon>Anguilla</taxon>
    </lineage>
</organism>
<accession>A0A0E9TFM1</accession>
<feature type="compositionally biased region" description="Polar residues" evidence="1">
    <location>
        <begin position="61"/>
        <end position="72"/>
    </location>
</feature>
<evidence type="ECO:0000313" key="2">
    <source>
        <dbReference type="EMBL" id="JAH52464.1"/>
    </source>
</evidence>
<evidence type="ECO:0000256" key="1">
    <source>
        <dbReference type="SAM" id="MobiDB-lite"/>
    </source>
</evidence>
<dbReference type="EMBL" id="GBXM01056113">
    <property type="protein sequence ID" value="JAH52464.1"/>
    <property type="molecule type" value="Transcribed_RNA"/>
</dbReference>
<reference evidence="2" key="2">
    <citation type="journal article" date="2015" name="Fish Shellfish Immunol.">
        <title>Early steps in the European eel (Anguilla anguilla)-Vibrio vulnificus interaction in the gills: Role of the RtxA13 toxin.</title>
        <authorList>
            <person name="Callol A."/>
            <person name="Pajuelo D."/>
            <person name="Ebbesson L."/>
            <person name="Teles M."/>
            <person name="MacKenzie S."/>
            <person name="Amaro C."/>
        </authorList>
    </citation>
    <scope>NUCLEOTIDE SEQUENCE</scope>
</reference>
<reference evidence="2" key="1">
    <citation type="submission" date="2014-11" db="EMBL/GenBank/DDBJ databases">
        <authorList>
            <person name="Amaro Gonzalez C."/>
        </authorList>
    </citation>
    <scope>NUCLEOTIDE SEQUENCE</scope>
</reference>
<proteinExistence type="predicted"/>
<name>A0A0E9TFM1_ANGAN</name>
<protein>
    <submittedName>
        <fullName evidence="2">Uncharacterized protein</fullName>
    </submittedName>
</protein>
<sequence>MCPYALCILNLGTAIAPLPPSKKGTSRVGQHNRPIDIINTLEEEDTAPAQTSLPDERKTPQTKVSTKTKMYG</sequence>